<dbReference type="EMBL" id="JACATZ010000003">
    <property type="protein sequence ID" value="NWJ48190.1"/>
    <property type="molecule type" value="Genomic_DNA"/>
</dbReference>
<accession>A0A8T7M7T7</accession>
<reference evidence="3" key="2">
    <citation type="journal article" date="2024" name="Nature">
        <title>Anoxygenic phototroph of the Chloroflexota uses a type I reaction centre.</title>
        <authorList>
            <person name="Tsuji J.M."/>
            <person name="Shaw N.A."/>
            <person name="Nagashima S."/>
            <person name="Venkiteswaran J.J."/>
            <person name="Schiff S.L."/>
            <person name="Watanabe T."/>
            <person name="Fukui M."/>
            <person name="Hanada S."/>
            <person name="Tank M."/>
            <person name="Neufeld J.D."/>
        </authorList>
    </citation>
    <scope>NUCLEOTIDE SEQUENCE</scope>
    <source>
        <strain evidence="3">L227-S17</strain>
    </source>
</reference>
<keyword evidence="3" id="KW-0808">Transferase</keyword>
<protein>
    <submittedName>
        <fullName evidence="2">Glycosyltransferase</fullName>
        <ecNumber evidence="3">2.4.-.-</ecNumber>
    </submittedName>
</protein>
<reference evidence="2 4" key="1">
    <citation type="submission" date="2020-06" db="EMBL/GenBank/DDBJ databases">
        <title>Anoxygenic phototrophic Chloroflexota member uses a Type I reaction center.</title>
        <authorList>
            <person name="Tsuji J.M."/>
            <person name="Shaw N.A."/>
            <person name="Nagashima S."/>
            <person name="Venkiteswaran J."/>
            <person name="Schiff S.L."/>
            <person name="Hanada S."/>
            <person name="Tank M."/>
            <person name="Neufeld J.D."/>
        </authorList>
    </citation>
    <scope>NUCLEOTIDE SEQUENCE [LARGE SCALE GENOMIC DNA]</scope>
    <source>
        <strain evidence="2">L227-S17</strain>
    </source>
</reference>
<dbReference type="InterPro" id="IPR001296">
    <property type="entry name" value="Glyco_trans_1"/>
</dbReference>
<dbReference type="EMBL" id="CP128400">
    <property type="protein sequence ID" value="WJW68127.1"/>
    <property type="molecule type" value="Genomic_DNA"/>
</dbReference>
<evidence type="ECO:0000313" key="3">
    <source>
        <dbReference type="EMBL" id="WJW68127.1"/>
    </source>
</evidence>
<gene>
    <name evidence="2" type="ORF">HXX08_20235</name>
    <name evidence="3" type="ORF">OZ401_003730</name>
</gene>
<evidence type="ECO:0000313" key="2">
    <source>
        <dbReference type="EMBL" id="NWJ48190.1"/>
    </source>
</evidence>
<dbReference type="InterPro" id="IPR050194">
    <property type="entry name" value="Glycosyltransferase_grp1"/>
</dbReference>
<dbReference type="EC" id="2.4.-.-" evidence="3"/>
<evidence type="ECO:0000313" key="4">
    <source>
        <dbReference type="Proteomes" id="UP000521676"/>
    </source>
</evidence>
<keyword evidence="5" id="KW-1185">Reference proteome</keyword>
<dbReference type="Proteomes" id="UP001431572">
    <property type="component" value="Chromosome 2"/>
</dbReference>
<evidence type="ECO:0000259" key="1">
    <source>
        <dbReference type="Pfam" id="PF00534"/>
    </source>
</evidence>
<dbReference type="PANTHER" id="PTHR45947:SF3">
    <property type="entry name" value="SULFOQUINOVOSYL TRANSFERASE SQD2"/>
    <property type="match status" value="1"/>
</dbReference>
<dbReference type="RefSeq" id="WP_341470031.1">
    <property type="nucleotide sequence ID" value="NZ_CP128400.1"/>
</dbReference>
<dbReference type="Gene3D" id="3.40.50.2000">
    <property type="entry name" value="Glycogen Phosphorylase B"/>
    <property type="match status" value="2"/>
</dbReference>
<organism evidence="2 4">
    <name type="scientific">Candidatus Chlorohelix allophototropha</name>
    <dbReference type="NCBI Taxonomy" id="3003348"/>
    <lineage>
        <taxon>Bacteria</taxon>
        <taxon>Bacillati</taxon>
        <taxon>Chloroflexota</taxon>
        <taxon>Chloroflexia</taxon>
        <taxon>Candidatus Chloroheliales</taxon>
        <taxon>Candidatus Chloroheliaceae</taxon>
        <taxon>Candidatus Chlorohelix</taxon>
    </lineage>
</organism>
<keyword evidence="3" id="KW-0328">Glycosyltransferase</keyword>
<dbReference type="Proteomes" id="UP000521676">
    <property type="component" value="Unassembled WGS sequence"/>
</dbReference>
<proteinExistence type="predicted"/>
<evidence type="ECO:0000313" key="5">
    <source>
        <dbReference type="Proteomes" id="UP001431572"/>
    </source>
</evidence>
<dbReference type="SUPFAM" id="SSF53756">
    <property type="entry name" value="UDP-Glycosyltransferase/glycogen phosphorylase"/>
    <property type="match status" value="1"/>
</dbReference>
<feature type="domain" description="Glycosyl transferase family 1" evidence="1">
    <location>
        <begin position="198"/>
        <end position="330"/>
    </location>
</feature>
<name>A0A8T7M7T7_9CHLR</name>
<dbReference type="Pfam" id="PF00534">
    <property type="entry name" value="Glycos_transf_1"/>
    <property type="match status" value="1"/>
</dbReference>
<sequence>MKVALVHDYLNQYGGAERVLEAIADMFPEAPIYTSIYDKRLMEGKFPGHKIYTSFMQRFPGVLKRHQIYLLAYSFAFEHFDLKDYDVVISSSSAWAKGIVTPPNTLHICYCHAPMRFAWDTQDYARRENMSRLAKIGLPLVMEFVRLWDISSAARPHFYVANSQTIAGRIKEYWGREAVVINPPVEVEQIPCNYGPREDFYLMASRLMPYKRLDVGVKAFRELGLPLKIVGTGRDLKNLKDLGGSNIEFLGYVSDEELYELFGQCKAFIQTGAEDFGITQVEAMAAGAPVIAIKQNGPAEVNIEGLTGMFFDEQSPQSLMETVQRFEQMSAQFDSHIIRKHAETFSREIFIKHFHEQIDFCVREFKAAQQKKILAIRPLSDTAEMPNIKEQTAQ</sequence>
<dbReference type="PANTHER" id="PTHR45947">
    <property type="entry name" value="SULFOQUINOVOSYL TRANSFERASE SQD2"/>
    <property type="match status" value="1"/>
</dbReference>
<dbReference type="GO" id="GO:0016757">
    <property type="term" value="F:glycosyltransferase activity"/>
    <property type="evidence" value="ECO:0007669"/>
    <property type="project" value="UniProtKB-KW"/>
</dbReference>
<dbReference type="AlphaFoldDB" id="A0A8T7M7T7"/>